<proteinExistence type="predicted"/>
<evidence type="ECO:0000313" key="4">
    <source>
        <dbReference type="EMBL" id="EJX04906.1"/>
    </source>
</evidence>
<reference evidence="4" key="1">
    <citation type="journal article" date="2012" name="PLoS ONE">
        <title>Gene sets for utilization of primary and secondary nutrition supplies in the distal gut of endangered iberian lynx.</title>
        <authorList>
            <person name="Alcaide M."/>
            <person name="Messina E."/>
            <person name="Richter M."/>
            <person name="Bargiela R."/>
            <person name="Peplies J."/>
            <person name="Huws S.A."/>
            <person name="Newbold C.J."/>
            <person name="Golyshin P.N."/>
            <person name="Simon M.A."/>
            <person name="Lopez G."/>
            <person name="Yakimov M.M."/>
            <person name="Ferrer M."/>
        </authorList>
    </citation>
    <scope>NUCLEOTIDE SEQUENCE</scope>
</reference>
<dbReference type="Gene3D" id="3.40.630.30">
    <property type="match status" value="1"/>
</dbReference>
<dbReference type="InterPro" id="IPR016181">
    <property type="entry name" value="Acyl_CoA_acyltransferase"/>
</dbReference>
<keyword evidence="1 4" id="KW-0808">Transferase</keyword>
<dbReference type="PANTHER" id="PTHR43877">
    <property type="entry name" value="AMINOALKYLPHOSPHONATE N-ACETYLTRANSFERASE-RELATED-RELATED"/>
    <property type="match status" value="1"/>
</dbReference>
<feature type="domain" description="N-acetyltransferase" evidence="3">
    <location>
        <begin position="17"/>
        <end position="166"/>
    </location>
</feature>
<evidence type="ECO:0000259" key="3">
    <source>
        <dbReference type="PROSITE" id="PS51186"/>
    </source>
</evidence>
<dbReference type="CDD" id="cd04301">
    <property type="entry name" value="NAT_SF"/>
    <property type="match status" value="1"/>
</dbReference>
<dbReference type="GO" id="GO:0016747">
    <property type="term" value="F:acyltransferase activity, transferring groups other than amino-acyl groups"/>
    <property type="evidence" value="ECO:0007669"/>
    <property type="project" value="InterPro"/>
</dbReference>
<dbReference type="EMBL" id="AMCI01001649">
    <property type="protein sequence ID" value="EJX04906.1"/>
    <property type="molecule type" value="Genomic_DNA"/>
</dbReference>
<evidence type="ECO:0000256" key="1">
    <source>
        <dbReference type="ARBA" id="ARBA00022679"/>
    </source>
</evidence>
<accession>J9CXB8</accession>
<dbReference type="SUPFAM" id="SSF55729">
    <property type="entry name" value="Acyl-CoA N-acyltransferases (Nat)"/>
    <property type="match status" value="1"/>
</dbReference>
<organism evidence="4">
    <name type="scientific">gut metagenome</name>
    <dbReference type="NCBI Taxonomy" id="749906"/>
    <lineage>
        <taxon>unclassified sequences</taxon>
        <taxon>metagenomes</taxon>
        <taxon>organismal metagenomes</taxon>
    </lineage>
</organism>
<keyword evidence="2" id="KW-0012">Acyltransferase</keyword>
<gene>
    <name evidence="4" type="ORF">EVA_06987</name>
</gene>
<dbReference type="InterPro" id="IPR050832">
    <property type="entry name" value="Bact_Acetyltransf"/>
</dbReference>
<dbReference type="Pfam" id="PF00583">
    <property type="entry name" value="Acetyltransf_1"/>
    <property type="match status" value="1"/>
</dbReference>
<dbReference type="PROSITE" id="PS51186">
    <property type="entry name" value="GNAT"/>
    <property type="match status" value="1"/>
</dbReference>
<comment type="caution">
    <text evidence="4">The sequence shown here is derived from an EMBL/GenBank/DDBJ whole genome shotgun (WGS) entry which is preliminary data.</text>
</comment>
<dbReference type="AlphaFoldDB" id="J9CXB8"/>
<protein>
    <submittedName>
        <fullName evidence="4">Acetyltransferase, GNAT family</fullName>
    </submittedName>
</protein>
<dbReference type="InterPro" id="IPR000182">
    <property type="entry name" value="GNAT_dom"/>
</dbReference>
<evidence type="ECO:0000256" key="2">
    <source>
        <dbReference type="ARBA" id="ARBA00023315"/>
    </source>
</evidence>
<sequence length="169" mass="18842">MENYTIVELLPATAGQYLIRSLAEEKETIIEVGAVLPALQQLLSELTTNKVVLGEVELQQLLANGQSRLFLLKVGAEFAGMLTLCSYLAPTGRKQWIEDVVVDHRYRGRSLGKRLVEAAVAVARQNQGSQLLLTSRPSRVAANALYRSLGFEQRETNVYRMKFEDDSCL</sequence>
<name>J9CXB8_9ZZZZ</name>